<comment type="caution">
    <text evidence="1">The sequence shown here is derived from an EMBL/GenBank/DDBJ whole genome shotgun (WGS) entry which is preliminary data.</text>
</comment>
<dbReference type="Proteomes" id="UP000546162">
    <property type="component" value="Unassembled WGS sequence"/>
</dbReference>
<dbReference type="EMBL" id="JACHNB010000001">
    <property type="protein sequence ID" value="MBB4743723.1"/>
    <property type="molecule type" value="Genomic_DNA"/>
</dbReference>
<organism evidence="1 2">
    <name type="scientific">Actinoplanes octamycinicus</name>
    <dbReference type="NCBI Taxonomy" id="135948"/>
    <lineage>
        <taxon>Bacteria</taxon>
        <taxon>Bacillati</taxon>
        <taxon>Actinomycetota</taxon>
        <taxon>Actinomycetes</taxon>
        <taxon>Micromonosporales</taxon>
        <taxon>Micromonosporaceae</taxon>
        <taxon>Actinoplanes</taxon>
    </lineage>
</organism>
<keyword evidence="2" id="KW-1185">Reference proteome</keyword>
<proteinExistence type="predicted"/>
<gene>
    <name evidence="1" type="ORF">BJY16_007182</name>
</gene>
<sequence length="125" mass="13638">MVDIEVRARITGRSGELPAVLVRLAAERTTAGELIRRAVEEQVRLLRADAAHCLRVLDQHYPCDVADPARALDVEAEVLRAQRAFEHGQFTLFAGGRQITGLDAEVVVRIGEPVTFLRLVALAGG</sequence>
<reference evidence="1 2" key="1">
    <citation type="submission" date="2020-08" db="EMBL/GenBank/DDBJ databases">
        <title>Sequencing the genomes of 1000 actinobacteria strains.</title>
        <authorList>
            <person name="Klenk H.-P."/>
        </authorList>
    </citation>
    <scope>NUCLEOTIDE SEQUENCE [LARGE SCALE GENOMIC DNA]</scope>
    <source>
        <strain evidence="1 2">DSM 45809</strain>
    </source>
</reference>
<evidence type="ECO:0000313" key="2">
    <source>
        <dbReference type="Proteomes" id="UP000546162"/>
    </source>
</evidence>
<protein>
    <submittedName>
        <fullName evidence="1">Uncharacterized protein</fullName>
    </submittedName>
</protein>
<evidence type="ECO:0000313" key="1">
    <source>
        <dbReference type="EMBL" id="MBB4743723.1"/>
    </source>
</evidence>
<accession>A0A7W7H4F2</accession>
<dbReference type="RefSeq" id="WP_185043980.1">
    <property type="nucleotide sequence ID" value="NZ_BAABFG010000005.1"/>
</dbReference>
<dbReference type="AlphaFoldDB" id="A0A7W7H4F2"/>
<name>A0A7W7H4F2_9ACTN</name>